<dbReference type="Proteomes" id="UP000192257">
    <property type="component" value="Unassembled WGS sequence"/>
</dbReference>
<feature type="region of interest" description="Disordered" evidence="1">
    <location>
        <begin position="66"/>
        <end position="86"/>
    </location>
</feature>
<keyword evidence="3" id="KW-1185">Reference proteome</keyword>
<evidence type="ECO:0000256" key="1">
    <source>
        <dbReference type="SAM" id="MobiDB-lite"/>
    </source>
</evidence>
<dbReference type="AlphaFoldDB" id="A0A1X0NNP6"/>
<comment type="caution">
    <text evidence="2">The sequence shown here is derived from an EMBL/GenBank/DDBJ whole genome shotgun (WGS) entry which is preliminary data.</text>
</comment>
<organism evidence="2 3">
    <name type="scientific">Trypanosoma theileri</name>
    <dbReference type="NCBI Taxonomy" id="67003"/>
    <lineage>
        <taxon>Eukaryota</taxon>
        <taxon>Discoba</taxon>
        <taxon>Euglenozoa</taxon>
        <taxon>Kinetoplastea</taxon>
        <taxon>Metakinetoplastina</taxon>
        <taxon>Trypanosomatida</taxon>
        <taxon>Trypanosomatidae</taxon>
        <taxon>Trypanosoma</taxon>
    </lineage>
</organism>
<gene>
    <name evidence="2" type="ORF">TM35_000292070</name>
</gene>
<accession>A0A1X0NNP6</accession>
<evidence type="ECO:0000313" key="2">
    <source>
        <dbReference type="EMBL" id="ORC86325.1"/>
    </source>
</evidence>
<evidence type="ECO:0000313" key="3">
    <source>
        <dbReference type="Proteomes" id="UP000192257"/>
    </source>
</evidence>
<feature type="region of interest" description="Disordered" evidence="1">
    <location>
        <begin position="98"/>
        <end position="121"/>
    </location>
</feature>
<dbReference type="EMBL" id="NBCO01000029">
    <property type="protein sequence ID" value="ORC86325.1"/>
    <property type="molecule type" value="Genomic_DNA"/>
</dbReference>
<sequence>MLLRRMPIPNIPCVWRFCGPGSRASSPHLAGQALDEDAVRRRAKKNPYKARKGLPPRAFEAIVSAAGGNGESIPPPPRRKPLNTPKNMKEIQVAFLPEDPFQKQQFKDSFGERSPSALGKW</sequence>
<protein>
    <submittedName>
        <fullName evidence="2">Uncharacterized protein</fullName>
    </submittedName>
</protein>
<reference evidence="2 3" key="1">
    <citation type="submission" date="2017-03" db="EMBL/GenBank/DDBJ databases">
        <title>An alternative strategy for trypanosome survival in the mammalian bloodstream revealed through genome and transcriptome analysis of the ubiquitous bovine parasite Trypanosoma (Megatrypanum) theileri.</title>
        <authorList>
            <person name="Kelly S."/>
            <person name="Ivens A."/>
            <person name="Mott A."/>
            <person name="O'Neill E."/>
            <person name="Emms D."/>
            <person name="Macleod O."/>
            <person name="Voorheis P."/>
            <person name="Matthews J."/>
            <person name="Matthews K."/>
            <person name="Carrington M."/>
        </authorList>
    </citation>
    <scope>NUCLEOTIDE SEQUENCE [LARGE SCALE GENOMIC DNA]</scope>
    <source>
        <strain evidence="2">Edinburgh</strain>
    </source>
</reference>
<name>A0A1X0NNP6_9TRYP</name>
<proteinExistence type="predicted"/>
<dbReference type="VEuPathDB" id="TriTrypDB:TM35_000292070"/>
<dbReference type="GeneID" id="39988144"/>
<dbReference type="RefSeq" id="XP_028880391.1">
    <property type="nucleotide sequence ID" value="XM_029028364.1"/>
</dbReference>